<protein>
    <submittedName>
        <fullName evidence="2">Uncharacterized protein</fullName>
    </submittedName>
</protein>
<evidence type="ECO:0000313" key="3">
    <source>
        <dbReference type="Proteomes" id="UP000218811"/>
    </source>
</evidence>
<accession>A0A2H3JV50</accession>
<sequence length="153" mass="16713">MCARQDHHPGRPLLLYLRPAPISTPPSSQTGVRRASTNSQAALRRRYQTAAADETCKRPATLVLQCDSRKTAKRTGAECIVVTTPRNLLGASTLITTRRADINTVHPSRSRQLRYASLLGLLYAHSGIYPMAASALHIGSTVTDRHQTSLCSH</sequence>
<dbReference type="Proteomes" id="UP000218811">
    <property type="component" value="Unassembled WGS sequence"/>
</dbReference>
<gene>
    <name evidence="2" type="ORF">WOLCODRAFT_150650</name>
</gene>
<feature type="region of interest" description="Disordered" evidence="1">
    <location>
        <begin position="20"/>
        <end position="40"/>
    </location>
</feature>
<name>A0A2H3JV50_WOLCO</name>
<reference evidence="2 3" key="1">
    <citation type="journal article" date="2012" name="Science">
        <title>The Paleozoic origin of enzymatic lignin decomposition reconstructed from 31 fungal genomes.</title>
        <authorList>
            <person name="Floudas D."/>
            <person name="Binder M."/>
            <person name="Riley R."/>
            <person name="Barry K."/>
            <person name="Blanchette R.A."/>
            <person name="Henrissat B."/>
            <person name="Martinez A.T."/>
            <person name="Otillar R."/>
            <person name="Spatafora J.W."/>
            <person name="Yadav J.S."/>
            <person name="Aerts A."/>
            <person name="Benoit I."/>
            <person name="Boyd A."/>
            <person name="Carlson A."/>
            <person name="Copeland A."/>
            <person name="Coutinho P.M."/>
            <person name="de Vries R.P."/>
            <person name="Ferreira P."/>
            <person name="Findley K."/>
            <person name="Foster B."/>
            <person name="Gaskell J."/>
            <person name="Glotzer D."/>
            <person name="Gorecki P."/>
            <person name="Heitman J."/>
            <person name="Hesse C."/>
            <person name="Hori C."/>
            <person name="Igarashi K."/>
            <person name="Jurgens J.A."/>
            <person name="Kallen N."/>
            <person name="Kersten P."/>
            <person name="Kohler A."/>
            <person name="Kuees U."/>
            <person name="Kumar T.K.A."/>
            <person name="Kuo A."/>
            <person name="LaButti K."/>
            <person name="Larrondo L.F."/>
            <person name="Lindquist E."/>
            <person name="Ling A."/>
            <person name="Lombard V."/>
            <person name="Lucas S."/>
            <person name="Lundell T."/>
            <person name="Martin R."/>
            <person name="McLaughlin D.J."/>
            <person name="Morgenstern I."/>
            <person name="Morin E."/>
            <person name="Murat C."/>
            <person name="Nagy L.G."/>
            <person name="Nolan M."/>
            <person name="Ohm R.A."/>
            <person name="Patyshakuliyeva A."/>
            <person name="Rokas A."/>
            <person name="Ruiz-Duenas F.J."/>
            <person name="Sabat G."/>
            <person name="Salamov A."/>
            <person name="Samejima M."/>
            <person name="Schmutz J."/>
            <person name="Slot J.C."/>
            <person name="St John F."/>
            <person name="Stenlid J."/>
            <person name="Sun H."/>
            <person name="Sun S."/>
            <person name="Syed K."/>
            <person name="Tsang A."/>
            <person name="Wiebenga A."/>
            <person name="Young D."/>
            <person name="Pisabarro A."/>
            <person name="Eastwood D.C."/>
            <person name="Martin F."/>
            <person name="Cullen D."/>
            <person name="Grigoriev I.V."/>
            <person name="Hibbett D.S."/>
        </authorList>
    </citation>
    <scope>NUCLEOTIDE SEQUENCE [LARGE SCALE GENOMIC DNA]</scope>
    <source>
        <strain evidence="2 3">MD-104</strain>
    </source>
</reference>
<dbReference type="EMBL" id="KB468053">
    <property type="protein sequence ID" value="PCH40594.1"/>
    <property type="molecule type" value="Genomic_DNA"/>
</dbReference>
<feature type="compositionally biased region" description="Polar residues" evidence="1">
    <location>
        <begin position="25"/>
        <end position="40"/>
    </location>
</feature>
<keyword evidence="3" id="KW-1185">Reference proteome</keyword>
<evidence type="ECO:0000256" key="1">
    <source>
        <dbReference type="SAM" id="MobiDB-lite"/>
    </source>
</evidence>
<dbReference type="AlphaFoldDB" id="A0A2H3JV50"/>
<organism evidence="2 3">
    <name type="scientific">Wolfiporia cocos (strain MD-104)</name>
    <name type="common">Brown rot fungus</name>
    <dbReference type="NCBI Taxonomy" id="742152"/>
    <lineage>
        <taxon>Eukaryota</taxon>
        <taxon>Fungi</taxon>
        <taxon>Dikarya</taxon>
        <taxon>Basidiomycota</taxon>
        <taxon>Agaricomycotina</taxon>
        <taxon>Agaricomycetes</taxon>
        <taxon>Polyporales</taxon>
        <taxon>Phaeolaceae</taxon>
        <taxon>Wolfiporia</taxon>
    </lineage>
</organism>
<evidence type="ECO:0000313" key="2">
    <source>
        <dbReference type="EMBL" id="PCH40594.1"/>
    </source>
</evidence>
<proteinExistence type="predicted"/>